<comment type="caution">
    <text evidence="4">The sequence shown here is derived from an EMBL/GenBank/DDBJ whole genome shotgun (WGS) entry which is preliminary data.</text>
</comment>
<dbReference type="GO" id="GO:0015074">
    <property type="term" value="P:DNA integration"/>
    <property type="evidence" value="ECO:0007669"/>
    <property type="project" value="InterPro"/>
</dbReference>
<dbReference type="InterPro" id="IPR013762">
    <property type="entry name" value="Integrase-like_cat_sf"/>
</dbReference>
<dbReference type="Proteomes" id="UP000234748">
    <property type="component" value="Unassembled WGS sequence"/>
</dbReference>
<dbReference type="AlphaFoldDB" id="A0A2N5M828"/>
<keyword evidence="2" id="KW-0175">Coiled coil</keyword>
<gene>
    <name evidence="4" type="ORF">CUU66_07570</name>
</gene>
<reference evidence="4 5" key="1">
    <citation type="submission" date="2017-11" db="EMBL/GenBank/DDBJ databases">
        <title>Comparitive Functional Genomics of Dry Heat Resistant strains isolated from the Viking Spacecraft.</title>
        <authorList>
            <person name="Seuylemezian A."/>
            <person name="Cooper K."/>
            <person name="Vaishampayan P."/>
        </authorList>
    </citation>
    <scope>NUCLEOTIDE SEQUENCE [LARGE SCALE GENOMIC DNA]</scope>
    <source>
        <strain evidence="4 5">V1-29</strain>
    </source>
</reference>
<dbReference type="OrthoDB" id="2207344at2"/>
<dbReference type="SUPFAM" id="SSF56349">
    <property type="entry name" value="DNA breaking-rejoining enzymes"/>
    <property type="match status" value="1"/>
</dbReference>
<name>A0A2N5M828_9BACI</name>
<organism evidence="4 5">
    <name type="scientific">Peribacillus deserti</name>
    <dbReference type="NCBI Taxonomy" id="673318"/>
    <lineage>
        <taxon>Bacteria</taxon>
        <taxon>Bacillati</taxon>
        <taxon>Bacillota</taxon>
        <taxon>Bacilli</taxon>
        <taxon>Bacillales</taxon>
        <taxon>Bacillaceae</taxon>
        <taxon>Peribacillus</taxon>
    </lineage>
</organism>
<evidence type="ECO:0000259" key="3">
    <source>
        <dbReference type="Pfam" id="PF00589"/>
    </source>
</evidence>
<feature type="coiled-coil region" evidence="2">
    <location>
        <begin position="482"/>
        <end position="509"/>
    </location>
</feature>
<sequence>MAILQNDITIDIGEFSDESFDLETSIHESKEIINELVQENRWIKGEFEDDYWLVSKLLYSENNTGYDFSIFNTTSFNNSLPDNFKSIVKCWTVNLINEYKRLSITYLIQLKKCFEVTLGFRSEEKEALKKFLQYSDYSDKYKADMVCALLNFFDYADLEIADEYAPPLTEIKNKIKIKRNVRQLPPSKYVLSFSFYLDKYFNKVLDDTTQGTESIGKLLLIYPLVIWWRLTNVIPMRPSEFCSISRDCLLSKDDKRYIRLPRGKLKNTKRIQIPDKLLINEDMYRLIKNYIDLTKEYGKTDTLISYRSIMSVSPSTNRAVLTKNRNQFKPLNLESIIDGVYSTMIKEYDCHIPNQYRVKPGDTRHFTFISLMMQGYSPVEVARLGGHTTIKAQYHYNQHAEYWADCEVFRLMKKIKNASLNQSNNTTTQIPDEVSLKAFDSGDFRKKMKIGFCKDEQQRCESRRCYFCSKWGITPEEFLEKKEKIRSDIAEMKDNINELTGVVLNLNKQYLNHELNRRNPETLNKIKTKSNAIQSDLYKLALLCSKIGGGEVLDGEQVRW</sequence>
<dbReference type="GO" id="GO:0006310">
    <property type="term" value="P:DNA recombination"/>
    <property type="evidence" value="ECO:0007669"/>
    <property type="project" value="UniProtKB-KW"/>
</dbReference>
<keyword evidence="5" id="KW-1185">Reference proteome</keyword>
<dbReference type="Gene3D" id="1.10.443.10">
    <property type="entry name" value="Intergrase catalytic core"/>
    <property type="match status" value="1"/>
</dbReference>
<feature type="domain" description="Tyr recombinase" evidence="3">
    <location>
        <begin position="236"/>
        <end position="400"/>
    </location>
</feature>
<evidence type="ECO:0000256" key="1">
    <source>
        <dbReference type="ARBA" id="ARBA00023172"/>
    </source>
</evidence>
<proteinExistence type="predicted"/>
<dbReference type="EMBL" id="PGUY01000021">
    <property type="protein sequence ID" value="PLT30509.1"/>
    <property type="molecule type" value="Genomic_DNA"/>
</dbReference>
<dbReference type="RefSeq" id="WP_101641071.1">
    <property type="nucleotide sequence ID" value="NZ_PGUY01000021.1"/>
</dbReference>
<dbReference type="CDD" id="cd00397">
    <property type="entry name" value="DNA_BRE_C"/>
    <property type="match status" value="1"/>
</dbReference>
<evidence type="ECO:0000256" key="2">
    <source>
        <dbReference type="SAM" id="Coils"/>
    </source>
</evidence>
<evidence type="ECO:0000313" key="5">
    <source>
        <dbReference type="Proteomes" id="UP000234748"/>
    </source>
</evidence>
<evidence type="ECO:0000313" key="4">
    <source>
        <dbReference type="EMBL" id="PLT30509.1"/>
    </source>
</evidence>
<dbReference type="Pfam" id="PF00589">
    <property type="entry name" value="Phage_integrase"/>
    <property type="match status" value="1"/>
</dbReference>
<accession>A0A2N5M828</accession>
<dbReference type="InterPro" id="IPR002104">
    <property type="entry name" value="Integrase_catalytic"/>
</dbReference>
<dbReference type="InterPro" id="IPR011010">
    <property type="entry name" value="DNA_brk_join_enz"/>
</dbReference>
<dbReference type="GO" id="GO:0003677">
    <property type="term" value="F:DNA binding"/>
    <property type="evidence" value="ECO:0007669"/>
    <property type="project" value="InterPro"/>
</dbReference>
<keyword evidence="1" id="KW-0233">DNA recombination</keyword>
<protein>
    <submittedName>
        <fullName evidence="4">Site-specific integrase</fullName>
    </submittedName>
</protein>